<keyword evidence="2" id="KW-1185">Reference proteome</keyword>
<name>B6YRX1_AZOPC</name>
<protein>
    <submittedName>
        <fullName evidence="1">Uncharacterized protein</fullName>
    </submittedName>
</protein>
<sequence>MDVFIHDMERIDRGEITDFNDEEIKNINNKIYNIKNKNDSISSRYAELNRRIDVVNKTHRLGNLVDWTDHNKTIEECEAFWNEEELKLNDNVDKLNTLNL</sequence>
<gene>
    <name evidence="1" type="ordered locus">CFPG_680</name>
</gene>
<dbReference type="KEGG" id="aps:CFPG_680"/>
<dbReference type="AlphaFoldDB" id="B6YRX1"/>
<dbReference type="eggNOG" id="COG0419">
    <property type="taxonomic scope" value="Bacteria"/>
</dbReference>
<dbReference type="RefSeq" id="WP_012573703.1">
    <property type="nucleotide sequence ID" value="NC_011565.1"/>
</dbReference>
<dbReference type="Proteomes" id="UP000000723">
    <property type="component" value="Chromosome"/>
</dbReference>
<reference evidence="2" key="1">
    <citation type="journal article" date="2008" name="Science">
        <title>Genome of an endosymbiont coupling N2 fixation to cellulolysis within RT protist cells in termite gut.</title>
        <authorList>
            <person name="Hongoh Y."/>
            <person name="Sharma V.K."/>
            <person name="Prakash T."/>
            <person name="Noda S."/>
            <person name="Toh H."/>
            <person name="Taylor T.D."/>
            <person name="Kudo T."/>
            <person name="Sakaki Y."/>
            <person name="Toyoda A."/>
            <person name="Hattori M."/>
            <person name="Ohkuma M."/>
        </authorList>
    </citation>
    <scope>NUCLEOTIDE SEQUENCE [LARGE SCALE GENOMIC DNA]</scope>
</reference>
<accession>B6YRX1</accession>
<proteinExistence type="predicted"/>
<dbReference type="HOGENOM" id="CLU_2299929_0_0_10"/>
<evidence type="ECO:0000313" key="2">
    <source>
        <dbReference type="Proteomes" id="UP000000723"/>
    </source>
</evidence>
<organism evidence="1 2">
    <name type="scientific">Azobacteroides pseudotrichonymphae genomovar. CFP2</name>
    <dbReference type="NCBI Taxonomy" id="511995"/>
    <lineage>
        <taxon>Bacteria</taxon>
        <taxon>Pseudomonadati</taxon>
        <taxon>Bacteroidota</taxon>
        <taxon>Bacteroidia</taxon>
        <taxon>Bacteroidales</taxon>
        <taxon>Candidatus Azobacteroides</taxon>
    </lineage>
</organism>
<dbReference type="EMBL" id="AP010656">
    <property type="protein sequence ID" value="BAG83943.1"/>
    <property type="molecule type" value="Genomic_DNA"/>
</dbReference>
<evidence type="ECO:0000313" key="1">
    <source>
        <dbReference type="EMBL" id="BAG83943.1"/>
    </source>
</evidence>